<name>A0ABY1QCD0_9BURK</name>
<dbReference type="Proteomes" id="UP001158049">
    <property type="component" value="Unassembled WGS sequence"/>
</dbReference>
<dbReference type="InterPro" id="IPR032875">
    <property type="entry name" value="Succ_CoA_lig_flav_dom"/>
</dbReference>
<dbReference type="SUPFAM" id="SSF56059">
    <property type="entry name" value="Glutathione synthetase ATP-binding domain-like"/>
    <property type="match status" value="1"/>
</dbReference>
<gene>
    <name evidence="5" type="ORF">SAMN06295970_112124</name>
</gene>
<dbReference type="PANTHER" id="PTHR43334:SF1">
    <property type="entry name" value="3-HYDROXYPROPIONATE--COA LIGASE [ADP-FORMING]"/>
    <property type="match status" value="1"/>
</dbReference>
<evidence type="ECO:0000259" key="4">
    <source>
        <dbReference type="SMART" id="SM00881"/>
    </source>
</evidence>
<dbReference type="Pfam" id="PF13549">
    <property type="entry name" value="ATP-grasp_5"/>
    <property type="match status" value="1"/>
</dbReference>
<dbReference type="SMART" id="SM00881">
    <property type="entry name" value="CoA_binding"/>
    <property type="match status" value="1"/>
</dbReference>
<dbReference type="Gene3D" id="3.40.50.720">
    <property type="entry name" value="NAD(P)-binding Rossmann-like Domain"/>
    <property type="match status" value="1"/>
</dbReference>
<proteinExistence type="predicted"/>
<dbReference type="InterPro" id="IPR013815">
    <property type="entry name" value="ATP_grasp_subdomain_1"/>
</dbReference>
<dbReference type="RefSeq" id="WP_283443320.1">
    <property type="nucleotide sequence ID" value="NZ_FXUL01000012.1"/>
</dbReference>
<reference evidence="5 6" key="1">
    <citation type="submission" date="2017-05" db="EMBL/GenBank/DDBJ databases">
        <authorList>
            <person name="Varghese N."/>
            <person name="Submissions S."/>
        </authorList>
    </citation>
    <scope>NUCLEOTIDE SEQUENCE [LARGE SCALE GENOMIC DNA]</scope>
    <source>
        <strain evidence="5 6">DSM 26001</strain>
    </source>
</reference>
<evidence type="ECO:0000313" key="6">
    <source>
        <dbReference type="Proteomes" id="UP001158049"/>
    </source>
</evidence>
<evidence type="ECO:0000256" key="1">
    <source>
        <dbReference type="ARBA" id="ARBA00022598"/>
    </source>
</evidence>
<evidence type="ECO:0000256" key="2">
    <source>
        <dbReference type="ARBA" id="ARBA00022741"/>
    </source>
</evidence>
<dbReference type="Pfam" id="PF13607">
    <property type="entry name" value="Succ_CoA_lig"/>
    <property type="match status" value="1"/>
</dbReference>
<accession>A0ABY1QCD0</accession>
<dbReference type="InterPro" id="IPR036291">
    <property type="entry name" value="NAD(P)-bd_dom_sf"/>
</dbReference>
<keyword evidence="6" id="KW-1185">Reference proteome</keyword>
<dbReference type="SUPFAM" id="SSF51735">
    <property type="entry name" value="NAD(P)-binding Rossmann-fold domains"/>
    <property type="match status" value="1"/>
</dbReference>
<protein>
    <submittedName>
        <fullName evidence="5">Acyl-CoA synthetase (NDP forming)</fullName>
    </submittedName>
</protein>
<dbReference type="SUPFAM" id="SSF52210">
    <property type="entry name" value="Succinyl-CoA synthetase domains"/>
    <property type="match status" value="2"/>
</dbReference>
<dbReference type="Pfam" id="PF13380">
    <property type="entry name" value="CoA_binding_2"/>
    <property type="match status" value="1"/>
</dbReference>
<organism evidence="5 6">
    <name type="scientific">Noviherbaspirillum suwonense</name>
    <dbReference type="NCBI Taxonomy" id="1224511"/>
    <lineage>
        <taxon>Bacteria</taxon>
        <taxon>Pseudomonadati</taxon>
        <taxon>Pseudomonadota</taxon>
        <taxon>Betaproteobacteria</taxon>
        <taxon>Burkholderiales</taxon>
        <taxon>Oxalobacteraceae</taxon>
        <taxon>Noviherbaspirillum</taxon>
    </lineage>
</organism>
<dbReference type="InterPro" id="IPR016102">
    <property type="entry name" value="Succinyl-CoA_synth-like"/>
</dbReference>
<evidence type="ECO:0000256" key="3">
    <source>
        <dbReference type="ARBA" id="ARBA00022840"/>
    </source>
</evidence>
<feature type="domain" description="CoA-binding" evidence="4">
    <location>
        <begin position="13"/>
        <end position="108"/>
    </location>
</feature>
<dbReference type="EMBL" id="FXUL01000012">
    <property type="protein sequence ID" value="SMP67191.1"/>
    <property type="molecule type" value="Genomic_DNA"/>
</dbReference>
<comment type="caution">
    <text evidence="5">The sequence shown here is derived from an EMBL/GenBank/DDBJ whole genome shotgun (WGS) entry which is preliminary data.</text>
</comment>
<keyword evidence="1" id="KW-0436">Ligase</keyword>
<dbReference type="Gene3D" id="3.30.470.20">
    <property type="entry name" value="ATP-grasp fold, B domain"/>
    <property type="match status" value="1"/>
</dbReference>
<evidence type="ECO:0000313" key="5">
    <source>
        <dbReference type="EMBL" id="SMP67191.1"/>
    </source>
</evidence>
<dbReference type="InterPro" id="IPR003781">
    <property type="entry name" value="CoA-bd"/>
</dbReference>
<dbReference type="InterPro" id="IPR051538">
    <property type="entry name" value="Acyl-CoA_Synth/Transferase"/>
</dbReference>
<keyword evidence="3" id="KW-0067">ATP-binding</keyword>
<dbReference type="Gene3D" id="3.30.1490.20">
    <property type="entry name" value="ATP-grasp fold, A domain"/>
    <property type="match status" value="1"/>
</dbReference>
<sequence length="694" mass="71632">MPDIPHASLGQALFTPRSIAIIGASDDPTKTSGRPVLFLRRAGFAGAVYPVNPRRDTVLGERAWPSVAALPEVPDHAYIVTSTELVLDAVEECGRAGVRVASILANGFSEAGPDGMAREARLREICKRTGIRVVGPNSLGVVNVHLRSMITANAAFAEPELPPGGIFVASHSGSMIGALVSRGKERGIGFAGLVSVGNEADLGIGEICMATLDDPAITGYLLFLETLRQSAQLRSFALAAAARGKPVAAFKLGRSAAAAELAVSHTGALAGEDDVADAFLKDCGIARVETLEGFIECLPLLSRMPVAARGPARVGVLTTTGGGAAMVVDQLGMRGVNVVRPSDDTFRRLADAGVNVGHGAIVDLTLAGTRYDVMKAAIDVMSSAPEFDLIVAVAGSSARYHPDLAVRPIIDSKDGPRPLVAFLVPEAPQALALLTAAGVPNFRTPEACADAIAAAFGRRAPRAIPAQPAHGEAAPAGGRLLDELQAYALLERIGVPHAPVMAIEVGQALPPVPLAYPLAVKVLHAEIAHKTDVGGVVLGVADAGALARAVQTIAHDVAERRAGTTVDRVLAQSMVRGLGEVLIGYRVDAQAGPLVMLAAGGVLTEIYRDRSLRMAPVDLDTAHDMIGEVRALQAVAGYRGKPPGDLDALAAAIVALSGLALLEDVRVAEAEINPLIVLPAGQGVTAVDALVRLA</sequence>
<keyword evidence="2" id="KW-0547">Nucleotide-binding</keyword>
<dbReference type="PANTHER" id="PTHR43334">
    <property type="entry name" value="ACETATE--COA LIGASE [ADP-FORMING]"/>
    <property type="match status" value="1"/>
</dbReference>
<dbReference type="Gene3D" id="3.40.50.261">
    <property type="entry name" value="Succinyl-CoA synthetase domains"/>
    <property type="match status" value="2"/>
</dbReference>